<dbReference type="Proteomes" id="UP000020406">
    <property type="component" value="Unassembled WGS sequence"/>
</dbReference>
<name>Z9JKF8_9GAMM</name>
<sequence>MWYLEWLGTHMMSGDFAHQITELQEQAALLDRFTQL</sequence>
<proteinExistence type="predicted"/>
<gene>
    <name evidence="1" type="ORF">AF72_03540</name>
</gene>
<dbReference type="EMBL" id="JDSQ01000005">
    <property type="protein sequence ID" value="EWS78649.1"/>
    <property type="molecule type" value="Genomic_DNA"/>
</dbReference>
<evidence type="ECO:0000313" key="1">
    <source>
        <dbReference type="EMBL" id="EWS78649.1"/>
    </source>
</evidence>
<organism evidence="1 2">
    <name type="scientific">Xylella taiwanensis</name>
    <dbReference type="NCBI Taxonomy" id="1444770"/>
    <lineage>
        <taxon>Bacteria</taxon>
        <taxon>Pseudomonadati</taxon>
        <taxon>Pseudomonadota</taxon>
        <taxon>Gammaproteobacteria</taxon>
        <taxon>Lysobacterales</taxon>
        <taxon>Lysobacteraceae</taxon>
        <taxon>Xylella</taxon>
    </lineage>
</organism>
<protein>
    <submittedName>
        <fullName evidence="1">Uncharacterized protein</fullName>
    </submittedName>
</protein>
<evidence type="ECO:0000313" key="2">
    <source>
        <dbReference type="Proteomes" id="UP000020406"/>
    </source>
</evidence>
<accession>Z9JKF8</accession>
<reference evidence="1 2" key="1">
    <citation type="journal article" date="2014" name="Genome Announc.">
        <title>Draft Genome Sequence of Xylella fastidiosa Pear Leaf Scorch Strain in Taiwan.</title>
        <authorList>
            <person name="Su C.C."/>
            <person name="Deng W.L."/>
            <person name="Jan F.J."/>
            <person name="Chang C.J."/>
            <person name="Huang H."/>
            <person name="Chen J."/>
        </authorList>
    </citation>
    <scope>NUCLEOTIDE SEQUENCE [LARGE SCALE GENOMIC DNA]</scope>
    <source>
        <strain evidence="1 2">PLS229</strain>
    </source>
</reference>
<comment type="caution">
    <text evidence="1">The sequence shown here is derived from an EMBL/GenBank/DDBJ whole genome shotgun (WGS) entry which is preliminary data.</text>
</comment>
<dbReference type="AlphaFoldDB" id="Z9JKF8"/>